<accession>A0ABU1WQH5</accession>
<evidence type="ECO:0000256" key="2">
    <source>
        <dbReference type="SAM" id="SignalP"/>
    </source>
</evidence>
<organism evidence="3 4">
    <name type="scientific">Hydrogenophaga palleronii</name>
    <dbReference type="NCBI Taxonomy" id="65655"/>
    <lineage>
        <taxon>Bacteria</taxon>
        <taxon>Pseudomonadati</taxon>
        <taxon>Pseudomonadota</taxon>
        <taxon>Betaproteobacteria</taxon>
        <taxon>Burkholderiales</taxon>
        <taxon>Comamonadaceae</taxon>
        <taxon>Hydrogenophaga</taxon>
    </lineage>
</organism>
<feature type="compositionally biased region" description="Basic and acidic residues" evidence="1">
    <location>
        <begin position="114"/>
        <end position="129"/>
    </location>
</feature>
<sequence length="142" mass="16188">MNSLTLNKPWSRTSAWARALTLAALAAGAWALSTTQAYARDVHFSVGVHAPGISIGASNHPPVYYSPPPVYYSPPPVYYAPPPVYYAPPPVYRGVRPVVVTPPPIYYERPSNRRHWDERRHRHDRDDRRRHGHDHGYGYGYR</sequence>
<protein>
    <recommendedName>
        <fullName evidence="5">PXPV repeat-containing protein</fullName>
    </recommendedName>
</protein>
<evidence type="ECO:0000313" key="4">
    <source>
        <dbReference type="Proteomes" id="UP001265700"/>
    </source>
</evidence>
<evidence type="ECO:0000256" key="1">
    <source>
        <dbReference type="SAM" id="MobiDB-lite"/>
    </source>
</evidence>
<gene>
    <name evidence="3" type="ORF">J2W49_003519</name>
</gene>
<feature type="region of interest" description="Disordered" evidence="1">
    <location>
        <begin position="114"/>
        <end position="142"/>
    </location>
</feature>
<proteinExistence type="predicted"/>
<name>A0ABU1WQH5_9BURK</name>
<dbReference type="Proteomes" id="UP001265700">
    <property type="component" value="Unassembled WGS sequence"/>
</dbReference>
<evidence type="ECO:0008006" key="5">
    <source>
        <dbReference type="Google" id="ProtNLM"/>
    </source>
</evidence>
<feature type="signal peptide" evidence="2">
    <location>
        <begin position="1"/>
        <end position="39"/>
    </location>
</feature>
<keyword evidence="2" id="KW-0732">Signal</keyword>
<dbReference type="EMBL" id="JAVDWU010000007">
    <property type="protein sequence ID" value="MDR7151543.1"/>
    <property type="molecule type" value="Genomic_DNA"/>
</dbReference>
<reference evidence="3 4" key="1">
    <citation type="submission" date="2023-07" db="EMBL/GenBank/DDBJ databases">
        <title>Sorghum-associated microbial communities from plants grown in Nebraska, USA.</title>
        <authorList>
            <person name="Schachtman D."/>
        </authorList>
    </citation>
    <scope>NUCLEOTIDE SEQUENCE [LARGE SCALE GENOMIC DNA]</scope>
    <source>
        <strain evidence="3 4">4249</strain>
    </source>
</reference>
<feature type="chain" id="PRO_5046432254" description="PXPV repeat-containing protein" evidence="2">
    <location>
        <begin position="40"/>
        <end position="142"/>
    </location>
</feature>
<dbReference type="RefSeq" id="WP_310319105.1">
    <property type="nucleotide sequence ID" value="NZ_JAVDWU010000007.1"/>
</dbReference>
<comment type="caution">
    <text evidence="3">The sequence shown here is derived from an EMBL/GenBank/DDBJ whole genome shotgun (WGS) entry which is preliminary data.</text>
</comment>
<keyword evidence="4" id="KW-1185">Reference proteome</keyword>
<evidence type="ECO:0000313" key="3">
    <source>
        <dbReference type="EMBL" id="MDR7151543.1"/>
    </source>
</evidence>